<name>A0A1B6EVS1_9HEMI</name>
<feature type="compositionally biased region" description="Pro residues" evidence="3">
    <location>
        <begin position="309"/>
        <end position="321"/>
    </location>
</feature>
<feature type="domain" description="SH3" evidence="4">
    <location>
        <begin position="186"/>
        <end position="247"/>
    </location>
</feature>
<dbReference type="CDD" id="cd11874">
    <property type="entry name" value="SH3_CD2AP-like_2"/>
    <property type="match status" value="1"/>
</dbReference>
<dbReference type="InterPro" id="IPR050384">
    <property type="entry name" value="Endophilin_SH3RF"/>
</dbReference>
<dbReference type="FunFam" id="2.30.30.40:FF:000072">
    <property type="entry name" value="Unconventional Myosin IB"/>
    <property type="match status" value="1"/>
</dbReference>
<evidence type="ECO:0000256" key="3">
    <source>
        <dbReference type="SAM" id="MobiDB-lite"/>
    </source>
</evidence>
<dbReference type="PANTHER" id="PTHR14167">
    <property type="entry name" value="SH3 DOMAIN-CONTAINING"/>
    <property type="match status" value="1"/>
</dbReference>
<proteinExistence type="predicted"/>
<dbReference type="PRINTS" id="PR00452">
    <property type="entry name" value="SH3DOMAIN"/>
</dbReference>
<dbReference type="EMBL" id="GECZ01027737">
    <property type="protein sequence ID" value="JAS42032.1"/>
    <property type="molecule type" value="Transcribed_RNA"/>
</dbReference>
<dbReference type="Pfam" id="PF00018">
    <property type="entry name" value="SH3_1"/>
    <property type="match status" value="2"/>
</dbReference>
<dbReference type="CDD" id="cd11873">
    <property type="entry name" value="SH3_CD2AP-like_1"/>
    <property type="match status" value="1"/>
</dbReference>
<dbReference type="InterPro" id="IPR036028">
    <property type="entry name" value="SH3-like_dom_sf"/>
</dbReference>
<feature type="region of interest" description="Disordered" evidence="3">
    <location>
        <begin position="248"/>
        <end position="321"/>
    </location>
</feature>
<protein>
    <recommendedName>
        <fullName evidence="4">SH3 domain-containing protein</fullName>
    </recommendedName>
</protein>
<dbReference type="CDD" id="cd11875">
    <property type="entry name" value="SH3_CD2AP-like_3"/>
    <property type="match status" value="1"/>
</dbReference>
<feature type="compositionally biased region" description="Polar residues" evidence="3">
    <location>
        <begin position="276"/>
        <end position="286"/>
    </location>
</feature>
<reference evidence="5" key="1">
    <citation type="submission" date="2015-11" db="EMBL/GenBank/DDBJ databases">
        <title>De novo transcriptome assembly of four potential Pierce s Disease insect vectors from Arizona vineyards.</title>
        <authorList>
            <person name="Tassone E.E."/>
        </authorList>
    </citation>
    <scope>NUCLEOTIDE SEQUENCE</scope>
</reference>
<evidence type="ECO:0000259" key="4">
    <source>
        <dbReference type="PROSITE" id="PS50002"/>
    </source>
</evidence>
<feature type="compositionally biased region" description="Polar residues" evidence="3">
    <location>
        <begin position="149"/>
        <end position="166"/>
    </location>
</feature>
<accession>A0A1B6EVS1</accession>
<dbReference type="AlphaFoldDB" id="A0A1B6EVS1"/>
<dbReference type="PROSITE" id="PS50002">
    <property type="entry name" value="SH3"/>
    <property type="match status" value="3"/>
</dbReference>
<feature type="region of interest" description="Disordered" evidence="3">
    <location>
        <begin position="139"/>
        <end position="184"/>
    </location>
</feature>
<feature type="compositionally biased region" description="Basic and acidic residues" evidence="3">
    <location>
        <begin position="287"/>
        <end position="299"/>
    </location>
</feature>
<feature type="domain" description="SH3" evidence="4">
    <location>
        <begin position="75"/>
        <end position="134"/>
    </location>
</feature>
<dbReference type="SMART" id="SM00326">
    <property type="entry name" value="SH3"/>
    <property type="match status" value="3"/>
</dbReference>
<evidence type="ECO:0000313" key="5">
    <source>
        <dbReference type="EMBL" id="JAS42032.1"/>
    </source>
</evidence>
<dbReference type="GO" id="GO:0016192">
    <property type="term" value="P:vesicle-mediated transport"/>
    <property type="evidence" value="ECO:0007669"/>
    <property type="project" value="UniProtKB-ARBA"/>
</dbReference>
<dbReference type="Pfam" id="PF14604">
    <property type="entry name" value="SH3_9"/>
    <property type="match status" value="1"/>
</dbReference>
<sequence length="321" mass="35985">MAELIEAVVEFEYKAQEPDELTIKKGDFINDIRKQPGGWWEGTHAKTGKRGMFPENFVKVLDPDNTKMDVTLRPVSGRRCRVLFSYQPANDDELELQVGNVIDILSEVEEGWWKGKLNTQIGVFPSNFVVEVFEDVTETKEASHRKTSRSSLDSDSTKQSNATTHNMSHEETTPAESEVPELPPKPMKELCRVMYPYDAVNDDELTLREGDVITLLSRDGQDKGWWRGELSGKVGVFPDNFVQVITSDESTRPARPPAKANVVTTNRVKDSITRPPASSSQTTAQRKSIELPTKPDEKTSPPSLSKKPVLPPPPLKKPQRS</sequence>
<evidence type="ECO:0000256" key="2">
    <source>
        <dbReference type="PROSITE-ProRule" id="PRU00192"/>
    </source>
</evidence>
<keyword evidence="1 2" id="KW-0728">SH3 domain</keyword>
<feature type="non-terminal residue" evidence="5">
    <location>
        <position position="321"/>
    </location>
</feature>
<gene>
    <name evidence="5" type="ORF">g.37724</name>
</gene>
<dbReference type="InterPro" id="IPR001452">
    <property type="entry name" value="SH3_domain"/>
</dbReference>
<dbReference type="PRINTS" id="PR00499">
    <property type="entry name" value="P67PHOX"/>
</dbReference>
<evidence type="ECO:0000256" key="1">
    <source>
        <dbReference type="ARBA" id="ARBA00022443"/>
    </source>
</evidence>
<feature type="domain" description="SH3" evidence="4">
    <location>
        <begin position="2"/>
        <end position="63"/>
    </location>
</feature>
<organism evidence="5">
    <name type="scientific">Cuerna arida</name>
    <dbReference type="NCBI Taxonomy" id="1464854"/>
    <lineage>
        <taxon>Eukaryota</taxon>
        <taxon>Metazoa</taxon>
        <taxon>Ecdysozoa</taxon>
        <taxon>Arthropoda</taxon>
        <taxon>Hexapoda</taxon>
        <taxon>Insecta</taxon>
        <taxon>Pterygota</taxon>
        <taxon>Neoptera</taxon>
        <taxon>Paraneoptera</taxon>
        <taxon>Hemiptera</taxon>
        <taxon>Auchenorrhyncha</taxon>
        <taxon>Membracoidea</taxon>
        <taxon>Cicadellidae</taxon>
        <taxon>Cicadellinae</taxon>
        <taxon>Proconiini</taxon>
        <taxon>Cuerna</taxon>
    </lineage>
</organism>
<dbReference type="Gene3D" id="2.30.30.40">
    <property type="entry name" value="SH3 Domains"/>
    <property type="match status" value="3"/>
</dbReference>
<dbReference type="SUPFAM" id="SSF50044">
    <property type="entry name" value="SH3-domain"/>
    <property type="match status" value="3"/>
</dbReference>